<dbReference type="AlphaFoldDB" id="A0A8J4A927"/>
<sequence>MSVQAVVRAATNMAEAVFERHGDEGYQRSWRGMPFPHAVAAVLRGEIPPTQYGVDESRRAGLAGLRSPS</sequence>
<protein>
    <submittedName>
        <fullName evidence="1">Uncharacterized protein</fullName>
    </submittedName>
</protein>
<name>A0A8J4A927_9ACTN</name>
<dbReference type="EMBL" id="BOPH01000152">
    <property type="protein sequence ID" value="GIJ75231.1"/>
    <property type="molecule type" value="Genomic_DNA"/>
</dbReference>
<organism evidence="1 2">
    <name type="scientific">Virgisporangium ochraceum</name>
    <dbReference type="NCBI Taxonomy" id="65505"/>
    <lineage>
        <taxon>Bacteria</taxon>
        <taxon>Bacillati</taxon>
        <taxon>Actinomycetota</taxon>
        <taxon>Actinomycetes</taxon>
        <taxon>Micromonosporales</taxon>
        <taxon>Micromonosporaceae</taxon>
        <taxon>Virgisporangium</taxon>
    </lineage>
</organism>
<proteinExistence type="predicted"/>
<reference evidence="1" key="1">
    <citation type="submission" date="2021-01" db="EMBL/GenBank/DDBJ databases">
        <title>Whole genome shotgun sequence of Virgisporangium ochraceum NBRC 16418.</title>
        <authorList>
            <person name="Komaki H."/>
            <person name="Tamura T."/>
        </authorList>
    </citation>
    <scope>NUCLEOTIDE SEQUENCE</scope>
    <source>
        <strain evidence="1">NBRC 16418</strain>
    </source>
</reference>
<evidence type="ECO:0000313" key="2">
    <source>
        <dbReference type="Proteomes" id="UP000635606"/>
    </source>
</evidence>
<gene>
    <name evidence="1" type="ORF">Voc01_101480</name>
</gene>
<accession>A0A8J4A927</accession>
<comment type="caution">
    <text evidence="1">The sequence shown here is derived from an EMBL/GenBank/DDBJ whole genome shotgun (WGS) entry which is preliminary data.</text>
</comment>
<dbReference type="Proteomes" id="UP000635606">
    <property type="component" value="Unassembled WGS sequence"/>
</dbReference>
<keyword evidence="2" id="KW-1185">Reference proteome</keyword>
<evidence type="ECO:0000313" key="1">
    <source>
        <dbReference type="EMBL" id="GIJ75231.1"/>
    </source>
</evidence>